<comment type="caution">
    <text evidence="3">The sequence shown here is derived from an EMBL/GenBank/DDBJ whole genome shotgun (WGS) entry which is preliminary data.</text>
</comment>
<keyword evidence="2" id="KW-0472">Membrane</keyword>
<keyword evidence="2" id="KW-1133">Transmembrane helix</keyword>
<keyword evidence="3" id="KW-0687">Ribonucleoprotein</keyword>
<evidence type="ECO:0000256" key="1">
    <source>
        <dbReference type="SAM" id="MobiDB-lite"/>
    </source>
</evidence>
<organism evidence="3 4">
    <name type="scientific">Paramarasmius palmivorus</name>
    <dbReference type="NCBI Taxonomy" id="297713"/>
    <lineage>
        <taxon>Eukaryota</taxon>
        <taxon>Fungi</taxon>
        <taxon>Dikarya</taxon>
        <taxon>Basidiomycota</taxon>
        <taxon>Agaricomycotina</taxon>
        <taxon>Agaricomycetes</taxon>
        <taxon>Agaricomycetidae</taxon>
        <taxon>Agaricales</taxon>
        <taxon>Marasmiineae</taxon>
        <taxon>Marasmiaceae</taxon>
        <taxon>Paramarasmius</taxon>
    </lineage>
</organism>
<keyword evidence="2" id="KW-0812">Transmembrane</keyword>
<dbReference type="GO" id="GO:0005840">
    <property type="term" value="C:ribosome"/>
    <property type="evidence" value="ECO:0007669"/>
    <property type="project" value="UniProtKB-KW"/>
</dbReference>
<evidence type="ECO:0000313" key="3">
    <source>
        <dbReference type="EMBL" id="KAK7041476.1"/>
    </source>
</evidence>
<proteinExistence type="predicted"/>
<sequence length="213" mass="23798">MYSSIKAVPNVAAISETVTEAPDWKVVVVIASVVLLFALYHYLRLLYPCLTISALDNTEKSLEDAYTEARRSACLQGDELENTTQSKLRSNDSASEIRAQSLQDPSSTWKAWLIIKVELIPSIVAWYEDADRLRRDILIIIENNKRSGYIAELQRRQRMASRSTTTRTNDDVQPVTSSGHEAVAPRGPPRHRTRRPDVSVSDALPSPSTTTEG</sequence>
<gene>
    <name evidence="3" type="primary">RPS6_20</name>
    <name evidence="3" type="ORF">VNI00_009344</name>
</gene>
<name>A0AAW0CTK4_9AGAR</name>
<evidence type="ECO:0000256" key="2">
    <source>
        <dbReference type="SAM" id="Phobius"/>
    </source>
</evidence>
<protein>
    <submittedName>
        <fullName evidence="3">40S ribosomal protein S6</fullName>
    </submittedName>
</protein>
<dbReference type="AlphaFoldDB" id="A0AAW0CTK4"/>
<evidence type="ECO:0000313" key="4">
    <source>
        <dbReference type="Proteomes" id="UP001383192"/>
    </source>
</evidence>
<keyword evidence="3" id="KW-0689">Ribosomal protein</keyword>
<dbReference type="Proteomes" id="UP001383192">
    <property type="component" value="Unassembled WGS sequence"/>
</dbReference>
<reference evidence="3 4" key="1">
    <citation type="submission" date="2024-01" db="EMBL/GenBank/DDBJ databases">
        <title>A draft genome for a cacao thread blight-causing isolate of Paramarasmius palmivorus.</title>
        <authorList>
            <person name="Baruah I.K."/>
            <person name="Bukari Y."/>
            <person name="Amoako-Attah I."/>
            <person name="Meinhardt L.W."/>
            <person name="Bailey B.A."/>
            <person name="Cohen S.P."/>
        </authorList>
    </citation>
    <scope>NUCLEOTIDE SEQUENCE [LARGE SCALE GENOMIC DNA]</scope>
    <source>
        <strain evidence="3 4">GH-12</strain>
    </source>
</reference>
<dbReference type="EMBL" id="JAYKXP010000034">
    <property type="protein sequence ID" value="KAK7041476.1"/>
    <property type="molecule type" value="Genomic_DNA"/>
</dbReference>
<accession>A0AAW0CTK4</accession>
<feature type="transmembrane region" description="Helical" evidence="2">
    <location>
        <begin position="24"/>
        <end position="43"/>
    </location>
</feature>
<keyword evidence="4" id="KW-1185">Reference proteome</keyword>
<feature type="region of interest" description="Disordered" evidence="1">
    <location>
        <begin position="155"/>
        <end position="213"/>
    </location>
</feature>